<evidence type="ECO:0000313" key="11">
    <source>
        <dbReference type="EMBL" id="MFC4259916.1"/>
    </source>
</evidence>
<keyword evidence="2" id="KW-0813">Transport</keyword>
<evidence type="ECO:0000256" key="4">
    <source>
        <dbReference type="ARBA" id="ARBA00022723"/>
    </source>
</evidence>
<keyword evidence="7 8" id="KW-0408">Iron</keyword>
<keyword evidence="6" id="KW-0249">Electron transport</keyword>
<dbReference type="Pfam" id="PF00034">
    <property type="entry name" value="Cytochrom_C"/>
    <property type="match status" value="2"/>
</dbReference>
<evidence type="ECO:0000259" key="10">
    <source>
        <dbReference type="PROSITE" id="PS51007"/>
    </source>
</evidence>
<dbReference type="PIRSF" id="PIRSF000005">
    <property type="entry name" value="Cytochrome_c4"/>
    <property type="match status" value="1"/>
</dbReference>
<evidence type="ECO:0000313" key="12">
    <source>
        <dbReference type="Proteomes" id="UP001595798"/>
    </source>
</evidence>
<keyword evidence="5" id="KW-0574">Periplasm</keyword>
<keyword evidence="9" id="KW-0732">Signal</keyword>
<evidence type="ECO:0000256" key="1">
    <source>
        <dbReference type="ARBA" id="ARBA00004418"/>
    </source>
</evidence>
<protein>
    <submittedName>
        <fullName evidence="11">C-type cytochrome</fullName>
    </submittedName>
</protein>
<evidence type="ECO:0000256" key="5">
    <source>
        <dbReference type="ARBA" id="ARBA00022764"/>
    </source>
</evidence>
<dbReference type="InterPro" id="IPR036909">
    <property type="entry name" value="Cyt_c-like_dom_sf"/>
</dbReference>
<dbReference type="Gene3D" id="1.10.760.10">
    <property type="entry name" value="Cytochrome c-like domain"/>
    <property type="match status" value="2"/>
</dbReference>
<gene>
    <name evidence="11" type="ORF">ACFOZ5_12825</name>
</gene>
<evidence type="ECO:0000256" key="8">
    <source>
        <dbReference type="PROSITE-ProRule" id="PRU00433"/>
    </source>
</evidence>
<dbReference type="PROSITE" id="PS51007">
    <property type="entry name" value="CYTC"/>
    <property type="match status" value="2"/>
</dbReference>
<reference evidence="12" key="1">
    <citation type="journal article" date="2019" name="Int. J. Syst. Evol. Microbiol.">
        <title>The Global Catalogue of Microorganisms (GCM) 10K type strain sequencing project: providing services to taxonomists for standard genome sequencing and annotation.</title>
        <authorList>
            <consortium name="The Broad Institute Genomics Platform"/>
            <consortium name="The Broad Institute Genome Sequencing Center for Infectious Disease"/>
            <person name="Wu L."/>
            <person name="Ma J."/>
        </authorList>
    </citation>
    <scope>NUCLEOTIDE SEQUENCE [LARGE SCALE GENOMIC DNA]</scope>
    <source>
        <strain evidence="12">CECT 7297</strain>
    </source>
</reference>
<evidence type="ECO:0000256" key="6">
    <source>
        <dbReference type="ARBA" id="ARBA00022982"/>
    </source>
</evidence>
<dbReference type="InterPro" id="IPR024167">
    <property type="entry name" value="Cytochrome_c4-like"/>
</dbReference>
<dbReference type="PANTHER" id="PTHR33751:SF9">
    <property type="entry name" value="CYTOCHROME C4"/>
    <property type="match status" value="1"/>
</dbReference>
<keyword evidence="3 8" id="KW-0349">Heme</keyword>
<keyword evidence="4 8" id="KW-0479">Metal-binding</keyword>
<dbReference type="EMBL" id="JBHSDI010000016">
    <property type="protein sequence ID" value="MFC4259916.1"/>
    <property type="molecule type" value="Genomic_DNA"/>
</dbReference>
<dbReference type="InterPro" id="IPR009056">
    <property type="entry name" value="Cyt_c-like_dom"/>
</dbReference>
<proteinExistence type="predicted"/>
<accession>A0ABV8QJX0</accession>
<evidence type="ECO:0000256" key="9">
    <source>
        <dbReference type="SAM" id="SignalP"/>
    </source>
</evidence>
<feature type="signal peptide" evidence="9">
    <location>
        <begin position="1"/>
        <end position="20"/>
    </location>
</feature>
<organism evidence="11 12">
    <name type="scientific">Marinobacter lacisalsi</name>
    <dbReference type="NCBI Taxonomy" id="475979"/>
    <lineage>
        <taxon>Bacteria</taxon>
        <taxon>Pseudomonadati</taxon>
        <taxon>Pseudomonadota</taxon>
        <taxon>Gammaproteobacteria</taxon>
        <taxon>Pseudomonadales</taxon>
        <taxon>Marinobacteraceae</taxon>
        <taxon>Marinobacter</taxon>
    </lineage>
</organism>
<evidence type="ECO:0000256" key="2">
    <source>
        <dbReference type="ARBA" id="ARBA00022448"/>
    </source>
</evidence>
<evidence type="ECO:0000256" key="7">
    <source>
        <dbReference type="ARBA" id="ARBA00023004"/>
    </source>
</evidence>
<dbReference type="InterPro" id="IPR050597">
    <property type="entry name" value="Cytochrome_c_Oxidase_Subunit"/>
</dbReference>
<dbReference type="PANTHER" id="PTHR33751">
    <property type="entry name" value="CBB3-TYPE CYTOCHROME C OXIDASE SUBUNIT FIXP"/>
    <property type="match status" value="1"/>
</dbReference>
<comment type="subcellular location">
    <subcellularLocation>
        <location evidence="1">Periplasm</location>
    </subcellularLocation>
</comment>
<feature type="domain" description="Cytochrome c" evidence="10">
    <location>
        <begin position="22"/>
        <end position="101"/>
    </location>
</feature>
<feature type="chain" id="PRO_5045534659" evidence="9">
    <location>
        <begin position="21"/>
        <end position="202"/>
    </location>
</feature>
<feature type="domain" description="Cytochrome c" evidence="10">
    <location>
        <begin position="110"/>
        <end position="202"/>
    </location>
</feature>
<evidence type="ECO:0000256" key="3">
    <source>
        <dbReference type="ARBA" id="ARBA00022617"/>
    </source>
</evidence>
<dbReference type="Proteomes" id="UP001595798">
    <property type="component" value="Unassembled WGS sequence"/>
</dbReference>
<comment type="caution">
    <text evidence="11">The sequence shown here is derived from an EMBL/GenBank/DDBJ whole genome shotgun (WGS) entry which is preliminary data.</text>
</comment>
<keyword evidence="12" id="KW-1185">Reference proteome</keyword>
<name>A0ABV8QJX0_9GAMM</name>
<sequence length="202" mass="20727">MKKLIAGVVLGLGLSMAAHGAGDPEAGEANAGVCAGCHGQNGAAPVMGAYPKIAGLGEKYLFQQLQAIRDGDRPIPEMTGLLDGKSDQDLQDLAAYFEQTDMPVGQASPEGLEQGRSLYKGGNLASGVAACAACHNPEGKGNGPAGYPHIGGQNAEYVIKSLNDYKSGERNGAPQAQIMVDIASRLTDAEIEAVANYISGLN</sequence>
<dbReference type="RefSeq" id="WP_379887918.1">
    <property type="nucleotide sequence ID" value="NZ_JBHSDI010000016.1"/>
</dbReference>
<dbReference type="SUPFAM" id="SSF46626">
    <property type="entry name" value="Cytochrome c"/>
    <property type="match status" value="2"/>
</dbReference>